<keyword evidence="1" id="KW-0732">Signal</keyword>
<dbReference type="RefSeq" id="WP_233675676.1">
    <property type="nucleotide sequence ID" value="NZ_JAJUOS010000002.1"/>
</dbReference>
<reference evidence="3 4" key="1">
    <citation type="submission" date="2021-12" db="EMBL/GenBank/DDBJ databases">
        <title>Sinirhodobacter sp. WL0062 is a bacterium isolated from seawater.</title>
        <authorList>
            <person name="Wang L."/>
            <person name="He W."/>
            <person name="Zhang D.-F."/>
        </authorList>
    </citation>
    <scope>NUCLEOTIDE SEQUENCE [LARGE SCALE GENOMIC DNA]</scope>
    <source>
        <strain evidence="3 4">WL0062</strain>
    </source>
</reference>
<protein>
    <submittedName>
        <fullName evidence="3">DUF2147 domain-containing protein</fullName>
    </submittedName>
</protein>
<comment type="caution">
    <text evidence="3">The sequence shown here is derived from an EMBL/GenBank/DDBJ whole genome shotgun (WGS) entry which is preliminary data.</text>
</comment>
<feature type="signal peptide" evidence="1">
    <location>
        <begin position="1"/>
        <end position="19"/>
    </location>
</feature>
<name>A0ABS8YS12_9RHOB</name>
<keyword evidence="4" id="KW-1185">Reference proteome</keyword>
<dbReference type="PANTHER" id="PTHR36919">
    <property type="entry name" value="BLR1215 PROTEIN"/>
    <property type="match status" value="1"/>
</dbReference>
<dbReference type="InterPro" id="IPR019223">
    <property type="entry name" value="DUF2147"/>
</dbReference>
<feature type="chain" id="PRO_5045915434" evidence="1">
    <location>
        <begin position="20"/>
        <end position="127"/>
    </location>
</feature>
<proteinExistence type="predicted"/>
<evidence type="ECO:0000313" key="3">
    <source>
        <dbReference type="EMBL" id="MCE5972667.1"/>
    </source>
</evidence>
<organism evidence="3 4">
    <name type="scientific">Rhodobacter flavimaris</name>
    <dbReference type="NCBI Taxonomy" id="2907145"/>
    <lineage>
        <taxon>Bacteria</taxon>
        <taxon>Pseudomonadati</taxon>
        <taxon>Pseudomonadota</taxon>
        <taxon>Alphaproteobacteria</taxon>
        <taxon>Rhodobacterales</taxon>
        <taxon>Rhodobacter group</taxon>
        <taxon>Rhodobacter</taxon>
    </lineage>
</organism>
<evidence type="ECO:0000259" key="2">
    <source>
        <dbReference type="Pfam" id="PF09917"/>
    </source>
</evidence>
<dbReference type="Proteomes" id="UP001521181">
    <property type="component" value="Unassembled WGS sequence"/>
</dbReference>
<evidence type="ECO:0000313" key="4">
    <source>
        <dbReference type="Proteomes" id="UP001521181"/>
    </source>
</evidence>
<dbReference type="PANTHER" id="PTHR36919:SF2">
    <property type="entry name" value="BLL6627 PROTEIN"/>
    <property type="match status" value="1"/>
</dbReference>
<dbReference type="Gene3D" id="2.40.128.520">
    <property type="match status" value="1"/>
</dbReference>
<gene>
    <name evidence="3" type="ORF">LZA78_04155</name>
</gene>
<dbReference type="Pfam" id="PF09917">
    <property type="entry name" value="DUF2147"/>
    <property type="match status" value="1"/>
</dbReference>
<feature type="domain" description="DUF2147" evidence="2">
    <location>
        <begin position="24"/>
        <end position="125"/>
    </location>
</feature>
<evidence type="ECO:0000256" key="1">
    <source>
        <dbReference type="SAM" id="SignalP"/>
    </source>
</evidence>
<sequence length="127" mass="13425">MKTTLLAAALALAAGNAFADPIEGLWRTQPDDGAFAHVKIAPCGPNYCGIIVKSFNDKGEYKSPNEGKMIVIDMASKGEGAYQGQVWRPSNGKTYLGKIGLNGDAMKLAGCVAGGLFCAKQSWTRIK</sequence>
<dbReference type="EMBL" id="JAJUOS010000002">
    <property type="protein sequence ID" value="MCE5972667.1"/>
    <property type="molecule type" value="Genomic_DNA"/>
</dbReference>
<accession>A0ABS8YS12</accession>